<dbReference type="AlphaFoldDB" id="A0A919P2U7"/>
<organism evidence="2 3">
    <name type="scientific">Cellulomonas chitinilytica</name>
    <dbReference type="NCBI Taxonomy" id="398759"/>
    <lineage>
        <taxon>Bacteria</taxon>
        <taxon>Bacillati</taxon>
        <taxon>Actinomycetota</taxon>
        <taxon>Actinomycetes</taxon>
        <taxon>Micrococcales</taxon>
        <taxon>Cellulomonadaceae</taxon>
        <taxon>Cellulomonas</taxon>
    </lineage>
</organism>
<dbReference type="Gene3D" id="1.10.10.10">
    <property type="entry name" value="Winged helix-like DNA-binding domain superfamily/Winged helix DNA-binding domain"/>
    <property type="match status" value="1"/>
</dbReference>
<feature type="domain" description="HTH arsR-type" evidence="1">
    <location>
        <begin position="12"/>
        <end position="91"/>
    </location>
</feature>
<comment type="caution">
    <text evidence="2">The sequence shown here is derived from an EMBL/GenBank/DDBJ whole genome shotgun (WGS) entry which is preliminary data.</text>
</comment>
<proteinExistence type="predicted"/>
<dbReference type="Proteomes" id="UP000632740">
    <property type="component" value="Unassembled WGS sequence"/>
</dbReference>
<dbReference type="PANTHER" id="PTHR38600">
    <property type="entry name" value="TRANSCRIPTIONAL REGULATORY PROTEIN"/>
    <property type="match status" value="1"/>
</dbReference>
<evidence type="ECO:0000313" key="3">
    <source>
        <dbReference type="Proteomes" id="UP000632740"/>
    </source>
</evidence>
<gene>
    <name evidence="2" type="ORF">Cch01nite_31150</name>
</gene>
<keyword evidence="3" id="KW-1185">Reference proteome</keyword>
<dbReference type="InterPro" id="IPR011991">
    <property type="entry name" value="ArsR-like_HTH"/>
</dbReference>
<dbReference type="NCBIfam" id="NF033788">
    <property type="entry name" value="HTH_metalloreg"/>
    <property type="match status" value="1"/>
</dbReference>
<dbReference type="SMART" id="SM00418">
    <property type="entry name" value="HTH_ARSR"/>
    <property type="match status" value="1"/>
</dbReference>
<protein>
    <submittedName>
        <fullName evidence="2">Transcriptional regulator</fullName>
    </submittedName>
</protein>
<evidence type="ECO:0000313" key="2">
    <source>
        <dbReference type="EMBL" id="GIG22391.1"/>
    </source>
</evidence>
<reference evidence="2" key="1">
    <citation type="submission" date="2021-01" db="EMBL/GenBank/DDBJ databases">
        <title>Whole genome shotgun sequence of Cellulomonas chitinilytica NBRC 110799.</title>
        <authorList>
            <person name="Komaki H."/>
            <person name="Tamura T."/>
        </authorList>
    </citation>
    <scope>NUCLEOTIDE SEQUENCE</scope>
    <source>
        <strain evidence="2">NBRC 110799</strain>
    </source>
</reference>
<dbReference type="EMBL" id="BONK01000011">
    <property type="protein sequence ID" value="GIG22391.1"/>
    <property type="molecule type" value="Genomic_DNA"/>
</dbReference>
<dbReference type="GO" id="GO:0003700">
    <property type="term" value="F:DNA-binding transcription factor activity"/>
    <property type="evidence" value="ECO:0007669"/>
    <property type="project" value="InterPro"/>
</dbReference>
<sequence>MPVATQEDVLSLTFGALADPTRRAILARLSQSDASVSELAALFPSITLQAVSKHLKVLERAALVTRGQHARERPAHLRAEPIAEATAWLAHYRVFYEDSLDRLGEHLARMQATPPDTPSEPERP</sequence>
<evidence type="ECO:0000259" key="1">
    <source>
        <dbReference type="SMART" id="SM00418"/>
    </source>
</evidence>
<dbReference type="CDD" id="cd00090">
    <property type="entry name" value="HTH_ARSR"/>
    <property type="match status" value="1"/>
</dbReference>
<dbReference type="InterPro" id="IPR036388">
    <property type="entry name" value="WH-like_DNA-bd_sf"/>
</dbReference>
<dbReference type="InterPro" id="IPR001845">
    <property type="entry name" value="HTH_ArsR_DNA-bd_dom"/>
</dbReference>
<dbReference type="SUPFAM" id="SSF46785">
    <property type="entry name" value="Winged helix' DNA-binding domain"/>
    <property type="match status" value="1"/>
</dbReference>
<dbReference type="PANTHER" id="PTHR38600:SF2">
    <property type="entry name" value="SLL0088 PROTEIN"/>
    <property type="match status" value="1"/>
</dbReference>
<dbReference type="InterPro" id="IPR036390">
    <property type="entry name" value="WH_DNA-bd_sf"/>
</dbReference>
<dbReference type="RefSeq" id="WP_203757063.1">
    <property type="nucleotide sequence ID" value="NZ_BONK01000011.1"/>
</dbReference>
<name>A0A919P2U7_9CELL</name>
<accession>A0A919P2U7</accession>
<dbReference type="PRINTS" id="PR00778">
    <property type="entry name" value="HTHARSR"/>
</dbReference>
<dbReference type="Pfam" id="PF12840">
    <property type="entry name" value="HTH_20"/>
    <property type="match status" value="1"/>
</dbReference>